<evidence type="ECO:0000256" key="1">
    <source>
        <dbReference type="ARBA" id="ARBA00001231"/>
    </source>
</evidence>
<feature type="region of interest" description="Disordered" evidence="6">
    <location>
        <begin position="33"/>
        <end position="59"/>
    </location>
</feature>
<dbReference type="AlphaFoldDB" id="Q1YIQ7"/>
<dbReference type="InterPro" id="IPR019800">
    <property type="entry name" value="Glyco_hydro_3_AS"/>
</dbReference>
<dbReference type="EC" id="3.2.1.52" evidence="3"/>
<evidence type="ECO:0000313" key="8">
    <source>
        <dbReference type="EMBL" id="EAS50060.1"/>
    </source>
</evidence>
<dbReference type="PROSITE" id="PS00775">
    <property type="entry name" value="GLYCOSYL_HYDROL_F3"/>
    <property type="match status" value="1"/>
</dbReference>
<dbReference type="InterPro" id="IPR001764">
    <property type="entry name" value="Glyco_hydro_3_N"/>
</dbReference>
<dbReference type="InterPro" id="IPR006311">
    <property type="entry name" value="TAT_signal"/>
</dbReference>
<evidence type="ECO:0000259" key="7">
    <source>
        <dbReference type="Pfam" id="PF00933"/>
    </source>
</evidence>
<dbReference type="SUPFAM" id="SSF51445">
    <property type="entry name" value="(Trans)glycosidases"/>
    <property type="match status" value="1"/>
</dbReference>
<keyword evidence="9" id="KW-1185">Reference proteome</keyword>
<evidence type="ECO:0000256" key="2">
    <source>
        <dbReference type="ARBA" id="ARBA00005336"/>
    </source>
</evidence>
<evidence type="ECO:0000256" key="4">
    <source>
        <dbReference type="ARBA" id="ARBA00022801"/>
    </source>
</evidence>
<dbReference type="Gene3D" id="3.20.20.300">
    <property type="entry name" value="Glycoside hydrolase, family 3, N-terminal domain"/>
    <property type="match status" value="1"/>
</dbReference>
<comment type="catalytic activity">
    <reaction evidence="1">
        <text>Hydrolysis of terminal non-reducing N-acetyl-D-hexosamine residues in N-acetyl-beta-D-hexosaminides.</text>
        <dbReference type="EC" id="3.2.1.52"/>
    </reaction>
</comment>
<evidence type="ECO:0000256" key="5">
    <source>
        <dbReference type="ARBA" id="ARBA00023295"/>
    </source>
</evidence>
<name>Q1YIQ7_AURMS</name>
<dbReference type="EMBL" id="AAPJ01000003">
    <property type="protein sequence ID" value="EAS50060.1"/>
    <property type="molecule type" value="Genomic_DNA"/>
</dbReference>
<accession>Q1YIQ7</accession>
<dbReference type="GO" id="GO:0005975">
    <property type="term" value="P:carbohydrate metabolic process"/>
    <property type="evidence" value="ECO:0007669"/>
    <property type="project" value="InterPro"/>
</dbReference>
<dbReference type="GO" id="GO:0009254">
    <property type="term" value="P:peptidoglycan turnover"/>
    <property type="evidence" value="ECO:0007669"/>
    <property type="project" value="TreeGrafter"/>
</dbReference>
<protein>
    <recommendedName>
        <fullName evidence="3">beta-N-acetylhexosaminidase</fullName>
        <ecNumber evidence="3">3.2.1.52</ecNumber>
    </recommendedName>
</protein>
<dbReference type="InterPro" id="IPR036962">
    <property type="entry name" value="Glyco_hydro_3_N_sf"/>
</dbReference>
<comment type="similarity">
    <text evidence="2">Belongs to the glycosyl hydrolase 3 family.</text>
</comment>
<feature type="domain" description="Glycoside hydrolase family 3 N-terminal" evidence="7">
    <location>
        <begin position="77"/>
        <end position="361"/>
    </location>
</feature>
<dbReference type="Proteomes" id="UP000000321">
    <property type="component" value="Unassembled WGS sequence"/>
</dbReference>
<evidence type="ECO:0000256" key="3">
    <source>
        <dbReference type="ARBA" id="ARBA00012663"/>
    </source>
</evidence>
<dbReference type="InterPro" id="IPR050226">
    <property type="entry name" value="NagZ_Beta-hexosaminidase"/>
</dbReference>
<keyword evidence="5" id="KW-0326">Glycosidase</keyword>
<reference evidence="8 9" key="1">
    <citation type="journal article" date="2008" name="Appl. Environ. Microbiol.">
        <title>Genomic insights into Mn(II) oxidation by the marine alphaproteobacterium Aurantimonas sp. strain SI85-9A1.</title>
        <authorList>
            <person name="Dick G.J."/>
            <person name="Podell S."/>
            <person name="Johnson H.A."/>
            <person name="Rivera-Espinoza Y."/>
            <person name="Bernier-Latmani R."/>
            <person name="McCarthy J.K."/>
            <person name="Torpey J.W."/>
            <person name="Clement B.G."/>
            <person name="Gaasterland T."/>
            <person name="Tebo B.M."/>
        </authorList>
    </citation>
    <scope>NUCLEOTIDE SEQUENCE [LARGE SCALE GENOMIC DNA]</scope>
    <source>
        <strain evidence="8 9">SI85-9A1</strain>
    </source>
</reference>
<dbReference type="PANTHER" id="PTHR30480:SF13">
    <property type="entry name" value="BETA-HEXOSAMINIDASE"/>
    <property type="match status" value="1"/>
</dbReference>
<dbReference type="GO" id="GO:0004563">
    <property type="term" value="F:beta-N-acetylhexosaminidase activity"/>
    <property type="evidence" value="ECO:0007669"/>
    <property type="project" value="UniProtKB-EC"/>
</dbReference>
<dbReference type="InterPro" id="IPR017853">
    <property type="entry name" value="GH"/>
</dbReference>
<dbReference type="HOGENOM" id="CLU_008392_0_0_5"/>
<dbReference type="BioCyc" id="AURANTIMONAS:SI859A1_01415-MONOMER"/>
<organism evidence="8 9">
    <name type="scientific">Aurantimonas manganoxydans (strain ATCC BAA-1229 / DSM 21871 / SI85-9A1)</name>
    <dbReference type="NCBI Taxonomy" id="287752"/>
    <lineage>
        <taxon>Bacteria</taxon>
        <taxon>Pseudomonadati</taxon>
        <taxon>Pseudomonadota</taxon>
        <taxon>Alphaproteobacteria</taxon>
        <taxon>Hyphomicrobiales</taxon>
        <taxon>Aurantimonadaceae</taxon>
        <taxon>Aurantimonas</taxon>
    </lineage>
</organism>
<dbReference type="Pfam" id="PF00933">
    <property type="entry name" value="Glyco_hydro_3"/>
    <property type="match status" value="1"/>
</dbReference>
<keyword evidence="4" id="KW-0378">Hydrolase</keyword>
<evidence type="ECO:0000313" key="9">
    <source>
        <dbReference type="Proteomes" id="UP000000321"/>
    </source>
</evidence>
<dbReference type="PANTHER" id="PTHR30480">
    <property type="entry name" value="BETA-HEXOSAMINIDASE-RELATED"/>
    <property type="match status" value="1"/>
</dbReference>
<evidence type="ECO:0000256" key="6">
    <source>
        <dbReference type="SAM" id="MobiDB-lite"/>
    </source>
</evidence>
<dbReference type="NCBIfam" id="NF003740">
    <property type="entry name" value="PRK05337.1"/>
    <property type="match status" value="1"/>
</dbReference>
<gene>
    <name evidence="8" type="ORF">SI859A1_01415</name>
</gene>
<sequence length="398" mass="41696">MFPAQISRRKLLRGALSVAGLAGVALTGRSSRGTAPSILHTDTRPGADAGPSVHAQETGMSGSKAWIAAPAGLRLTADERAFFADERPWGFIVFGRNISDASQLSDLAAGLREIGGRAATPIFIDQEGGRINRLKPPMAPAYPTPADLGRLYAADREAGVRAAWLQGRLLAADIMVYGINADCVPCLDVPVQGANSVIGDRAYGLDGDTVAALGQAVADGFVAGGGLPVVKHIPGHGRGNADSHYRLPVVATPRAELSRTDFAPFRALNTVPAAMTAHILYTDIDATRPATLSPVVIEEVIRGEIGFDGLLMSDDISMKALQGDLGDLSRECLDAGCDVVLHCNGDMAEMRKVADAAQSLTGEAQRRAAAAESYIAPIVPSDEAALRAEYRELVARVA</sequence>
<comment type="caution">
    <text evidence="8">The sequence shown here is derived from an EMBL/GenBank/DDBJ whole genome shotgun (WGS) entry which is preliminary data.</text>
</comment>
<proteinExistence type="inferred from homology"/>
<dbReference type="PROSITE" id="PS51318">
    <property type="entry name" value="TAT"/>
    <property type="match status" value="1"/>
</dbReference>